<dbReference type="EMBL" id="ML996580">
    <property type="protein sequence ID" value="KAF2754412.1"/>
    <property type="molecule type" value="Genomic_DNA"/>
</dbReference>
<keyword evidence="4" id="KW-1185">Reference proteome</keyword>
<keyword evidence="1" id="KW-0472">Membrane</keyword>
<feature type="domain" description="Nudix hydrolase" evidence="2">
    <location>
        <begin position="38"/>
        <end position="218"/>
    </location>
</feature>
<evidence type="ECO:0000259" key="2">
    <source>
        <dbReference type="PROSITE" id="PS51462"/>
    </source>
</evidence>
<dbReference type="OrthoDB" id="77989at2759"/>
<keyword evidence="1" id="KW-1133">Transmembrane helix</keyword>
<dbReference type="InterPro" id="IPR045121">
    <property type="entry name" value="CoAse"/>
</dbReference>
<dbReference type="PANTHER" id="PTHR12992">
    <property type="entry name" value="NUDIX HYDROLASE"/>
    <property type="match status" value="1"/>
</dbReference>
<reference evidence="3" key="1">
    <citation type="journal article" date="2020" name="Stud. Mycol.">
        <title>101 Dothideomycetes genomes: a test case for predicting lifestyles and emergence of pathogens.</title>
        <authorList>
            <person name="Haridas S."/>
            <person name="Albert R."/>
            <person name="Binder M."/>
            <person name="Bloem J."/>
            <person name="Labutti K."/>
            <person name="Salamov A."/>
            <person name="Andreopoulos B."/>
            <person name="Baker S."/>
            <person name="Barry K."/>
            <person name="Bills G."/>
            <person name="Bluhm B."/>
            <person name="Cannon C."/>
            <person name="Castanera R."/>
            <person name="Culley D."/>
            <person name="Daum C."/>
            <person name="Ezra D."/>
            <person name="Gonzalez J."/>
            <person name="Henrissat B."/>
            <person name="Kuo A."/>
            <person name="Liang C."/>
            <person name="Lipzen A."/>
            <person name="Lutzoni F."/>
            <person name="Magnuson J."/>
            <person name="Mondo S."/>
            <person name="Nolan M."/>
            <person name="Ohm R."/>
            <person name="Pangilinan J."/>
            <person name="Park H.-J."/>
            <person name="Ramirez L."/>
            <person name="Alfaro M."/>
            <person name="Sun H."/>
            <person name="Tritt A."/>
            <person name="Yoshinaga Y."/>
            <person name="Zwiers L.-H."/>
            <person name="Turgeon B."/>
            <person name="Goodwin S."/>
            <person name="Spatafora J."/>
            <person name="Crous P."/>
            <person name="Grigoriev I."/>
        </authorList>
    </citation>
    <scope>NUCLEOTIDE SEQUENCE</scope>
    <source>
        <strain evidence="3">CBS 121739</strain>
    </source>
</reference>
<dbReference type="InterPro" id="IPR000086">
    <property type="entry name" value="NUDIX_hydrolase_dom"/>
</dbReference>
<dbReference type="GO" id="GO:0010945">
    <property type="term" value="F:coenzyme A diphosphatase activity"/>
    <property type="evidence" value="ECO:0007669"/>
    <property type="project" value="InterPro"/>
</dbReference>
<name>A0A6A6VV21_9PEZI</name>
<gene>
    <name evidence="3" type="ORF">EJ05DRAFT_513896</name>
</gene>
<dbReference type="Proteomes" id="UP000799437">
    <property type="component" value="Unassembled WGS sequence"/>
</dbReference>
<keyword evidence="1" id="KW-0812">Transmembrane</keyword>
<dbReference type="PANTHER" id="PTHR12992:SF44">
    <property type="entry name" value="NUDIX HYDROLASE DOMAIN-CONTAINING PROTEIN"/>
    <property type="match status" value="1"/>
</dbReference>
<accession>A0A6A6VV21</accession>
<evidence type="ECO:0000256" key="1">
    <source>
        <dbReference type="SAM" id="Phobius"/>
    </source>
</evidence>
<protein>
    <submittedName>
        <fullName evidence="3">NUDIX-domain-containing protein</fullName>
    </submittedName>
</protein>
<proteinExistence type="predicted"/>
<sequence length="453" mass="50972">MTSLCSDPTTGVTHHLQNALLDLATNPYPNVPSPPETKKRASVAVILRIQPTYAYWPENTPEYRRHKEADSLPGRLNSFFSQNWTQHGDPEVLFIRRAARQGDRWTSHVALPGGKRDPEDKDDHAAAVREAWEEVGIDLSDTQAISAGNLPQRVVTTSFGKVPLMVLCPYVFLLTSDKAPSLRLQPTEVASAHWVPLRALLSSKQRTYEYQDVSNRLAKNEVGIKRSFFRLMLGRMLFAAIHLIPSQSQYCSSIEEFIPTESTRESEIRGPKRDLATILRGGVKPYTSSPSEKPLLLWGLTLGVMADFLELLPPHTALELWTYPTFTPWDVRLTLWVMSWRFRSQKKEELATDGLGPDALVSDSNVLNNVQSSPLESYAYPYRKPAECGIGGLGAGTYYDKIRKCQVSRQGAISILLEGYYEIVRKAVAIALIGRFSTATLAAYLIWYKFRRK</sequence>
<feature type="transmembrane region" description="Helical" evidence="1">
    <location>
        <begin position="427"/>
        <end position="447"/>
    </location>
</feature>
<dbReference type="GeneID" id="54489531"/>
<dbReference type="RefSeq" id="XP_033596863.1">
    <property type="nucleotide sequence ID" value="XM_033748477.1"/>
</dbReference>
<dbReference type="SUPFAM" id="SSF55811">
    <property type="entry name" value="Nudix"/>
    <property type="match status" value="1"/>
</dbReference>
<evidence type="ECO:0000313" key="3">
    <source>
        <dbReference type="EMBL" id="KAF2754412.1"/>
    </source>
</evidence>
<organism evidence="3 4">
    <name type="scientific">Pseudovirgaria hyperparasitica</name>
    <dbReference type="NCBI Taxonomy" id="470096"/>
    <lineage>
        <taxon>Eukaryota</taxon>
        <taxon>Fungi</taxon>
        <taxon>Dikarya</taxon>
        <taxon>Ascomycota</taxon>
        <taxon>Pezizomycotina</taxon>
        <taxon>Dothideomycetes</taxon>
        <taxon>Dothideomycetes incertae sedis</taxon>
        <taxon>Acrospermales</taxon>
        <taxon>Acrospermaceae</taxon>
        <taxon>Pseudovirgaria</taxon>
    </lineage>
</organism>
<evidence type="ECO:0000313" key="4">
    <source>
        <dbReference type="Proteomes" id="UP000799437"/>
    </source>
</evidence>
<dbReference type="InterPro" id="IPR015797">
    <property type="entry name" value="NUDIX_hydrolase-like_dom_sf"/>
</dbReference>
<dbReference type="CDD" id="cd03426">
    <property type="entry name" value="NUDIX_CoAse_Nudt7"/>
    <property type="match status" value="1"/>
</dbReference>
<dbReference type="Pfam" id="PF00293">
    <property type="entry name" value="NUDIX"/>
    <property type="match status" value="1"/>
</dbReference>
<dbReference type="AlphaFoldDB" id="A0A6A6VV21"/>
<dbReference type="PROSITE" id="PS51462">
    <property type="entry name" value="NUDIX"/>
    <property type="match status" value="1"/>
</dbReference>
<dbReference type="Gene3D" id="3.90.79.10">
    <property type="entry name" value="Nucleoside Triphosphate Pyrophosphohydrolase"/>
    <property type="match status" value="1"/>
</dbReference>